<dbReference type="HOGENOM" id="CLU_025109_0_0_1"/>
<feature type="compositionally biased region" description="Basic and acidic residues" evidence="1">
    <location>
        <begin position="1"/>
        <end position="16"/>
    </location>
</feature>
<dbReference type="Bgee" id="ENSMODG00000003748">
    <property type="expression patterns" value="Expressed in spermatocyte and 19 other cell types or tissues"/>
</dbReference>
<evidence type="ECO:0000313" key="2">
    <source>
        <dbReference type="Ensembl" id="ENSMODP00000004587.2"/>
    </source>
</evidence>
<evidence type="ECO:0000313" key="3">
    <source>
        <dbReference type="Proteomes" id="UP000002280"/>
    </source>
</evidence>
<dbReference type="Proteomes" id="UP000002280">
    <property type="component" value="Chromosome 1"/>
</dbReference>
<sequence length="487" mass="53426">MQPDAERCRPRARKPDMALYVPKARRGSVLPISDHQEISYKHLNAGVNQGQEESHLPPKNDIFRVSSELQRPSSSPSRQEHKDRDGKRNNSKSKKGTYLKERNRGKFHTPKGTPESKEMFDKNQQKIPNPSSFSKVPSQIHFKPKKEEKYIDSKASNMTVPQALLISQSSTEIYENQAPTKQFQSMRLCDFRKKELSGMSYVEELESTVSTNCRVVETVSGSQFFDESENGKSLLNPDYVLAPTKLNSPSEIVQEIVHTTGDIPKPQTENIKSIASQGSPEDVIFQACTVSGPKNVSDLSDPMFLSSTAGILDQKNRASLSEIGDPLSNHMHTVSKLENAIDIADLTCMSGESEKNGDPAYESHMCYEPDHSSAVADESSPGKEPEDDSDITDQACMSVTDDGTDETSVGSNSAVVGGITEQACSSVNSLLDCMGVSTYITPLVVANSLECGDESSSSLTVCKDSHSEDNLSSCQESMGRLVKDFVF</sequence>
<dbReference type="Ensembl" id="ENSMODT00000004687.3">
    <property type="protein sequence ID" value="ENSMODP00000004587.2"/>
    <property type="gene ID" value="ENSMODG00000003748.4"/>
</dbReference>
<dbReference type="OMA" id="LCIKYEP"/>
<reference evidence="2" key="3">
    <citation type="submission" date="2025-09" db="UniProtKB">
        <authorList>
            <consortium name="Ensembl"/>
        </authorList>
    </citation>
    <scope>IDENTIFICATION</scope>
</reference>
<protein>
    <submittedName>
        <fullName evidence="2">Uncharacterized protein</fullName>
    </submittedName>
</protein>
<dbReference type="InParanoid" id="F7ECQ8"/>
<feature type="compositionally biased region" description="Polar residues" evidence="1">
    <location>
        <begin position="125"/>
        <end position="137"/>
    </location>
</feature>
<feature type="compositionally biased region" description="Basic and acidic residues" evidence="1">
    <location>
        <begin position="78"/>
        <end position="88"/>
    </location>
</feature>
<feature type="region of interest" description="Disordered" evidence="1">
    <location>
        <begin position="1"/>
        <end position="138"/>
    </location>
</feature>
<accession>F7ECQ8</accession>
<dbReference type="AlphaFoldDB" id="F7ECQ8"/>
<feature type="compositionally biased region" description="Basic and acidic residues" evidence="1">
    <location>
        <begin position="114"/>
        <end position="124"/>
    </location>
</feature>
<dbReference type="GeneTree" id="ENSGT00530000063711"/>
<reference evidence="2 3" key="1">
    <citation type="journal article" date="2007" name="Nature">
        <title>Genome of the marsupial Monodelphis domestica reveals innovation in non-coding sequences.</title>
        <authorList>
            <person name="Mikkelsen T.S."/>
            <person name="Wakefield M.J."/>
            <person name="Aken B."/>
            <person name="Amemiya C.T."/>
            <person name="Chang J.L."/>
            <person name="Duke S."/>
            <person name="Garber M."/>
            <person name="Gentles A.J."/>
            <person name="Goodstadt L."/>
            <person name="Heger A."/>
            <person name="Jurka J."/>
            <person name="Kamal M."/>
            <person name="Mauceli E."/>
            <person name="Searle S.M."/>
            <person name="Sharpe T."/>
            <person name="Baker M.L."/>
            <person name="Batzer M.A."/>
            <person name="Benos P.V."/>
            <person name="Belov K."/>
            <person name="Clamp M."/>
            <person name="Cook A."/>
            <person name="Cuff J."/>
            <person name="Das R."/>
            <person name="Davidow L."/>
            <person name="Deakin J.E."/>
            <person name="Fazzari M.J."/>
            <person name="Glass J.L."/>
            <person name="Grabherr M."/>
            <person name="Greally J.M."/>
            <person name="Gu W."/>
            <person name="Hore T.A."/>
            <person name="Huttley G.A."/>
            <person name="Kleber M."/>
            <person name="Jirtle R.L."/>
            <person name="Koina E."/>
            <person name="Lee J.T."/>
            <person name="Mahony S."/>
            <person name="Marra M.A."/>
            <person name="Miller R.D."/>
            <person name="Nicholls R.D."/>
            <person name="Oda M."/>
            <person name="Papenfuss A.T."/>
            <person name="Parra Z.E."/>
            <person name="Pollock D.D."/>
            <person name="Ray D.A."/>
            <person name="Schein J.E."/>
            <person name="Speed T.P."/>
            <person name="Thompson K."/>
            <person name="VandeBerg J.L."/>
            <person name="Wade C.M."/>
            <person name="Walker J.A."/>
            <person name="Waters P.D."/>
            <person name="Webber C."/>
            <person name="Weidman J.R."/>
            <person name="Xie X."/>
            <person name="Zody M.C."/>
            <person name="Baldwin J."/>
            <person name="Abdouelleil A."/>
            <person name="Abdulkadir J."/>
            <person name="Abebe A."/>
            <person name="Abera B."/>
            <person name="Abreu J."/>
            <person name="Acer S.C."/>
            <person name="Aftuck L."/>
            <person name="Alexander A."/>
            <person name="An P."/>
            <person name="Anderson E."/>
            <person name="Anderson S."/>
            <person name="Arachi H."/>
            <person name="Azer M."/>
            <person name="Bachantsang P."/>
            <person name="Barry A."/>
            <person name="Bayul T."/>
            <person name="Berlin A."/>
            <person name="Bessette D."/>
            <person name="Bloom T."/>
            <person name="Bloom T."/>
            <person name="Boguslavskiy L."/>
            <person name="Bonnet C."/>
            <person name="Boukhgalter B."/>
            <person name="Bourzgui I."/>
            <person name="Brown A."/>
            <person name="Cahill P."/>
            <person name="Channer S."/>
            <person name="Cheshatsang Y."/>
            <person name="Chuda L."/>
            <person name="Citroen M."/>
            <person name="Collymore A."/>
            <person name="Cooke P."/>
            <person name="Costello M."/>
            <person name="D'Aco K."/>
            <person name="Daza R."/>
            <person name="De Haan G."/>
            <person name="DeGray S."/>
            <person name="DeMaso C."/>
            <person name="Dhargay N."/>
            <person name="Dooley K."/>
            <person name="Dooley E."/>
            <person name="Doricent M."/>
            <person name="Dorje P."/>
            <person name="Dorjee K."/>
            <person name="Dupes A."/>
            <person name="Elong R."/>
            <person name="Falk J."/>
            <person name="Farina A."/>
            <person name="Faro S."/>
            <person name="Ferguson D."/>
            <person name="Fisher S."/>
            <person name="Foley C.D."/>
            <person name="Franke A."/>
            <person name="Friedrich D."/>
            <person name="Gadbois L."/>
            <person name="Gearin G."/>
            <person name="Gearin C.R."/>
            <person name="Giannoukos G."/>
            <person name="Goode T."/>
            <person name="Graham J."/>
            <person name="Grandbois E."/>
            <person name="Grewal S."/>
            <person name="Gyaltsen K."/>
            <person name="Hafez N."/>
            <person name="Hagos B."/>
            <person name="Hall J."/>
            <person name="Henson C."/>
            <person name="Hollinger A."/>
            <person name="Honan T."/>
            <person name="Huard M.D."/>
            <person name="Hughes L."/>
            <person name="Hurhula B."/>
            <person name="Husby M.E."/>
            <person name="Kamat A."/>
            <person name="Kanga B."/>
            <person name="Kashin S."/>
            <person name="Khazanovich D."/>
            <person name="Kisner P."/>
            <person name="Lance K."/>
            <person name="Lara M."/>
            <person name="Lee W."/>
            <person name="Lennon N."/>
            <person name="Letendre F."/>
            <person name="LeVine R."/>
            <person name="Lipovsky A."/>
            <person name="Liu X."/>
            <person name="Liu J."/>
            <person name="Liu S."/>
            <person name="Lokyitsang T."/>
            <person name="Lokyitsang Y."/>
            <person name="Lubonja R."/>
            <person name="Lui A."/>
            <person name="MacDonald P."/>
            <person name="Magnisalis V."/>
            <person name="Maru K."/>
            <person name="Matthews C."/>
            <person name="McCusker W."/>
            <person name="McDonough S."/>
            <person name="Mehta T."/>
            <person name="Meldrim J."/>
            <person name="Meneus L."/>
            <person name="Mihai O."/>
            <person name="Mihalev A."/>
            <person name="Mihova T."/>
            <person name="Mittelman R."/>
            <person name="Mlenga V."/>
            <person name="Montmayeur A."/>
            <person name="Mulrain L."/>
            <person name="Navidi A."/>
            <person name="Naylor J."/>
            <person name="Negash T."/>
            <person name="Nguyen T."/>
            <person name="Nguyen N."/>
            <person name="Nicol R."/>
            <person name="Norbu C."/>
            <person name="Norbu N."/>
            <person name="Novod N."/>
            <person name="O'Neill B."/>
            <person name="Osman S."/>
            <person name="Markiewicz E."/>
            <person name="Oyono O.L."/>
            <person name="Patti C."/>
            <person name="Phunkhang P."/>
            <person name="Pierre F."/>
            <person name="Priest M."/>
            <person name="Raghuraman S."/>
            <person name="Rege F."/>
            <person name="Reyes R."/>
            <person name="Rise C."/>
            <person name="Rogov P."/>
            <person name="Ross K."/>
            <person name="Ryan E."/>
            <person name="Settipalli S."/>
            <person name="Shea T."/>
            <person name="Sherpa N."/>
            <person name="Shi L."/>
            <person name="Shih D."/>
            <person name="Sparrow T."/>
            <person name="Spaulding J."/>
            <person name="Stalker J."/>
            <person name="Stange-Thomann N."/>
            <person name="Stavropoulos S."/>
            <person name="Stone C."/>
            <person name="Strader C."/>
            <person name="Tesfaye S."/>
            <person name="Thomson T."/>
            <person name="Thoulutsang Y."/>
            <person name="Thoulutsang D."/>
            <person name="Topham K."/>
            <person name="Topping I."/>
            <person name="Tsamla T."/>
            <person name="Vassiliev H."/>
            <person name="Vo A."/>
            <person name="Wangchuk T."/>
            <person name="Wangdi T."/>
            <person name="Weiand M."/>
            <person name="Wilkinson J."/>
            <person name="Wilson A."/>
            <person name="Yadav S."/>
            <person name="Young G."/>
            <person name="Yu Q."/>
            <person name="Zembek L."/>
            <person name="Zhong D."/>
            <person name="Zimmer A."/>
            <person name="Zwirko Z."/>
            <person name="Jaffe D.B."/>
            <person name="Alvarez P."/>
            <person name="Brockman W."/>
            <person name="Butler J."/>
            <person name="Chin C."/>
            <person name="Gnerre S."/>
            <person name="MacCallum I."/>
            <person name="Graves J.A."/>
            <person name="Ponting C.P."/>
            <person name="Breen M."/>
            <person name="Samollow P.B."/>
            <person name="Lander E.S."/>
            <person name="Lindblad-Toh K."/>
        </authorList>
    </citation>
    <scope>NUCLEOTIDE SEQUENCE [LARGE SCALE GENOMIC DNA]</scope>
</reference>
<organism evidence="2 3">
    <name type="scientific">Monodelphis domestica</name>
    <name type="common">Gray short-tailed opossum</name>
    <dbReference type="NCBI Taxonomy" id="13616"/>
    <lineage>
        <taxon>Eukaryota</taxon>
        <taxon>Metazoa</taxon>
        <taxon>Chordata</taxon>
        <taxon>Craniata</taxon>
        <taxon>Vertebrata</taxon>
        <taxon>Euteleostomi</taxon>
        <taxon>Mammalia</taxon>
        <taxon>Metatheria</taxon>
        <taxon>Didelphimorphia</taxon>
        <taxon>Didelphidae</taxon>
        <taxon>Monodelphis</taxon>
    </lineage>
</organism>
<dbReference type="FunCoup" id="F7ECQ8">
    <property type="interactions" value="1328"/>
</dbReference>
<dbReference type="STRING" id="13616.ENSMODP00000004587"/>
<feature type="compositionally biased region" description="Basic and acidic residues" evidence="1">
    <location>
        <begin position="52"/>
        <end position="62"/>
    </location>
</feature>
<dbReference type="eggNOG" id="KOG4483">
    <property type="taxonomic scope" value="Eukaryota"/>
</dbReference>
<feature type="compositionally biased region" description="Low complexity" evidence="1">
    <location>
        <begin position="66"/>
        <end position="77"/>
    </location>
</feature>
<evidence type="ECO:0000256" key="1">
    <source>
        <dbReference type="SAM" id="MobiDB-lite"/>
    </source>
</evidence>
<name>F7ECQ8_MONDO</name>
<reference evidence="2" key="2">
    <citation type="submission" date="2025-08" db="UniProtKB">
        <authorList>
            <consortium name="Ensembl"/>
        </authorList>
    </citation>
    <scope>IDENTIFICATION</scope>
</reference>
<feature type="region of interest" description="Disordered" evidence="1">
    <location>
        <begin position="354"/>
        <end position="391"/>
    </location>
</feature>
<keyword evidence="3" id="KW-1185">Reference proteome</keyword>
<proteinExistence type="predicted"/>